<feature type="compositionally biased region" description="Low complexity" evidence="1">
    <location>
        <begin position="223"/>
        <end position="237"/>
    </location>
</feature>
<keyword evidence="2" id="KW-0732">Signal</keyword>
<proteinExistence type="predicted"/>
<feature type="region of interest" description="Disordered" evidence="1">
    <location>
        <begin position="24"/>
        <end position="72"/>
    </location>
</feature>
<protein>
    <submittedName>
        <fullName evidence="3">Extracellular proline-rich protein</fullName>
    </submittedName>
</protein>
<dbReference type="AlphaFoldDB" id="A0A5M3YKP0"/>
<evidence type="ECO:0000256" key="1">
    <source>
        <dbReference type="SAM" id="MobiDB-lite"/>
    </source>
</evidence>
<evidence type="ECO:0000313" key="4">
    <source>
        <dbReference type="Proteomes" id="UP000452235"/>
    </source>
</evidence>
<feature type="compositionally biased region" description="Polar residues" evidence="1">
    <location>
        <begin position="250"/>
        <end position="259"/>
    </location>
</feature>
<feature type="compositionally biased region" description="Polar residues" evidence="1">
    <location>
        <begin position="24"/>
        <end position="43"/>
    </location>
</feature>
<comment type="caution">
    <text evidence="3">The sequence shown here is derived from an EMBL/GenBank/DDBJ whole genome shotgun (WGS) entry which is preliminary data.</text>
</comment>
<dbReference type="Proteomes" id="UP000452235">
    <property type="component" value="Unassembled WGS sequence"/>
</dbReference>
<evidence type="ECO:0000313" key="3">
    <source>
        <dbReference type="EMBL" id="GFF11805.1"/>
    </source>
</evidence>
<keyword evidence="4" id="KW-1185">Reference proteome</keyword>
<dbReference type="EMBL" id="BLJY01000001">
    <property type="protein sequence ID" value="GFF11805.1"/>
    <property type="molecule type" value="Genomic_DNA"/>
</dbReference>
<feature type="region of interest" description="Disordered" evidence="1">
    <location>
        <begin position="203"/>
        <end position="273"/>
    </location>
</feature>
<sequence length="273" mass="27921">MHPSLLLLLALTGSALALPGYHARNSTTPSYRPTHTLLPTGSSGNDGGKPHISNTTTGPHPTTTDSGNGPGTGGGLVTTVTDTITSTTFKPCSTPIGTHGGTTYYSTWLTASVWETTTCYPTTVPTSIPTSVVTGLPGGASNCVIQPTVTATVTVTVGNDNNGNGATVTQKPGIGGGSGPCERCETITYTNTEGRTTTIVIPPFTDSSDSMATQTVPETSAQTGTPTTTTKGPIGTGNYPTHTRGHASGYQPSGTQSTHVPKESKSWHLARKF</sequence>
<gene>
    <name evidence="3" type="ORF">ATEIFO6365_0001002500</name>
</gene>
<evidence type="ECO:0000256" key="2">
    <source>
        <dbReference type="SAM" id="SignalP"/>
    </source>
</evidence>
<feature type="chain" id="PRO_5043579632" evidence="2">
    <location>
        <begin position="18"/>
        <end position="273"/>
    </location>
</feature>
<reference evidence="3 4" key="1">
    <citation type="submission" date="2020-01" db="EMBL/GenBank/DDBJ databases">
        <title>Aspergillus terreus IFO 6365 whole genome shotgun sequence.</title>
        <authorList>
            <person name="Kanamasa S."/>
            <person name="Takahashi H."/>
        </authorList>
    </citation>
    <scope>NUCLEOTIDE SEQUENCE [LARGE SCALE GENOMIC DNA]</scope>
    <source>
        <strain evidence="3 4">IFO 6365</strain>
    </source>
</reference>
<dbReference type="VEuPathDB" id="FungiDB:ATEG_01015"/>
<name>A0A5M3YKP0_ASPTE</name>
<feature type="compositionally biased region" description="Low complexity" evidence="1">
    <location>
        <begin position="55"/>
        <end position="67"/>
    </location>
</feature>
<feature type="signal peptide" evidence="2">
    <location>
        <begin position="1"/>
        <end position="17"/>
    </location>
</feature>
<organism evidence="3 4">
    <name type="scientific">Aspergillus terreus</name>
    <dbReference type="NCBI Taxonomy" id="33178"/>
    <lineage>
        <taxon>Eukaryota</taxon>
        <taxon>Fungi</taxon>
        <taxon>Dikarya</taxon>
        <taxon>Ascomycota</taxon>
        <taxon>Pezizomycotina</taxon>
        <taxon>Eurotiomycetes</taxon>
        <taxon>Eurotiomycetidae</taxon>
        <taxon>Eurotiales</taxon>
        <taxon>Aspergillaceae</taxon>
        <taxon>Aspergillus</taxon>
        <taxon>Aspergillus subgen. Circumdati</taxon>
    </lineage>
</organism>
<dbReference type="OrthoDB" id="4507372at2759"/>
<accession>A0A5M3YKP0</accession>
<feature type="compositionally biased region" description="Polar residues" evidence="1">
    <location>
        <begin position="203"/>
        <end position="222"/>
    </location>
</feature>